<sequence>MESFFKNFGDDFQEATPPLVNQTAGTFNPMDSTSGLPPPNVEIPTFVASAILQPRMTFEVASSSAPKNVSLTRHEHDIVSERLARFLEESEANLLSGEKGISIGAGSLKGEDTSKPELREEIIVLKQKIIEKDLQIENLDSRISVLEDETGYINLKNKLIVEFGDKFQTATESPSIPQAPITAPATTPTFEQTDNVPVRTTTVVDRFEMEHAQDPPRITIKRGGRMVMSQKMRGLLFMKNSD</sequence>
<evidence type="ECO:0000256" key="1">
    <source>
        <dbReference type="SAM" id="MobiDB-lite"/>
    </source>
</evidence>
<dbReference type="EMBL" id="OX465081">
    <property type="protein sequence ID" value="CAI9283913.1"/>
    <property type="molecule type" value="Genomic_DNA"/>
</dbReference>
<protein>
    <submittedName>
        <fullName evidence="2">Uncharacterized protein</fullName>
    </submittedName>
</protein>
<gene>
    <name evidence="2" type="ORF">LSALG_LOCUS23481</name>
</gene>
<keyword evidence="3" id="KW-1185">Reference proteome</keyword>
<dbReference type="AlphaFoldDB" id="A0AA35Z0Y4"/>
<evidence type="ECO:0000313" key="2">
    <source>
        <dbReference type="EMBL" id="CAI9283913.1"/>
    </source>
</evidence>
<name>A0AA35Z0Y4_LACSI</name>
<dbReference type="Proteomes" id="UP001177003">
    <property type="component" value="Chromosome 5"/>
</dbReference>
<feature type="region of interest" description="Disordered" evidence="1">
    <location>
        <begin position="171"/>
        <end position="192"/>
    </location>
</feature>
<organism evidence="2 3">
    <name type="scientific">Lactuca saligna</name>
    <name type="common">Willowleaf lettuce</name>
    <dbReference type="NCBI Taxonomy" id="75948"/>
    <lineage>
        <taxon>Eukaryota</taxon>
        <taxon>Viridiplantae</taxon>
        <taxon>Streptophyta</taxon>
        <taxon>Embryophyta</taxon>
        <taxon>Tracheophyta</taxon>
        <taxon>Spermatophyta</taxon>
        <taxon>Magnoliopsida</taxon>
        <taxon>eudicotyledons</taxon>
        <taxon>Gunneridae</taxon>
        <taxon>Pentapetalae</taxon>
        <taxon>asterids</taxon>
        <taxon>campanulids</taxon>
        <taxon>Asterales</taxon>
        <taxon>Asteraceae</taxon>
        <taxon>Cichorioideae</taxon>
        <taxon>Cichorieae</taxon>
        <taxon>Lactucinae</taxon>
        <taxon>Lactuca</taxon>
    </lineage>
</organism>
<evidence type="ECO:0000313" key="3">
    <source>
        <dbReference type="Proteomes" id="UP001177003"/>
    </source>
</evidence>
<reference evidence="2" key="1">
    <citation type="submission" date="2023-04" db="EMBL/GenBank/DDBJ databases">
        <authorList>
            <person name="Vijverberg K."/>
            <person name="Xiong W."/>
            <person name="Schranz E."/>
        </authorList>
    </citation>
    <scope>NUCLEOTIDE SEQUENCE</scope>
</reference>
<feature type="compositionally biased region" description="Low complexity" evidence="1">
    <location>
        <begin position="173"/>
        <end position="189"/>
    </location>
</feature>
<proteinExistence type="predicted"/>
<accession>A0AA35Z0Y4</accession>